<gene>
    <name evidence="2" type="ORF">L484_015592</name>
</gene>
<evidence type="ECO:0000256" key="1">
    <source>
        <dbReference type="SAM" id="MobiDB-lite"/>
    </source>
</evidence>
<dbReference type="AlphaFoldDB" id="W9S313"/>
<proteinExistence type="predicted"/>
<feature type="compositionally biased region" description="Basic and acidic residues" evidence="1">
    <location>
        <begin position="1"/>
        <end position="13"/>
    </location>
</feature>
<dbReference type="Proteomes" id="UP000030645">
    <property type="component" value="Unassembled WGS sequence"/>
</dbReference>
<sequence length="80" mass="8780">MKEERLEPSRAEPNRAMMASPRHAGSSHALKGRHARNEEALSPTFPAGNHIKDALLALLSDGSEQLIIYSWPHPSLPTLS</sequence>
<evidence type="ECO:0000313" key="3">
    <source>
        <dbReference type="Proteomes" id="UP000030645"/>
    </source>
</evidence>
<feature type="region of interest" description="Disordered" evidence="1">
    <location>
        <begin position="1"/>
        <end position="47"/>
    </location>
</feature>
<protein>
    <submittedName>
        <fullName evidence="2">Uncharacterized protein</fullName>
    </submittedName>
</protein>
<keyword evidence="3" id="KW-1185">Reference proteome</keyword>
<name>W9S313_9ROSA</name>
<evidence type="ECO:0000313" key="2">
    <source>
        <dbReference type="EMBL" id="EXC23682.1"/>
    </source>
</evidence>
<organism evidence="2 3">
    <name type="scientific">Morus notabilis</name>
    <dbReference type="NCBI Taxonomy" id="981085"/>
    <lineage>
        <taxon>Eukaryota</taxon>
        <taxon>Viridiplantae</taxon>
        <taxon>Streptophyta</taxon>
        <taxon>Embryophyta</taxon>
        <taxon>Tracheophyta</taxon>
        <taxon>Spermatophyta</taxon>
        <taxon>Magnoliopsida</taxon>
        <taxon>eudicotyledons</taxon>
        <taxon>Gunneridae</taxon>
        <taxon>Pentapetalae</taxon>
        <taxon>rosids</taxon>
        <taxon>fabids</taxon>
        <taxon>Rosales</taxon>
        <taxon>Moraceae</taxon>
        <taxon>Moreae</taxon>
        <taxon>Morus</taxon>
    </lineage>
</organism>
<reference evidence="3" key="1">
    <citation type="submission" date="2013-01" db="EMBL/GenBank/DDBJ databases">
        <title>Draft Genome Sequence of a Mulberry Tree, Morus notabilis C.K. Schneid.</title>
        <authorList>
            <person name="He N."/>
            <person name="Zhao S."/>
        </authorList>
    </citation>
    <scope>NUCLEOTIDE SEQUENCE</scope>
</reference>
<accession>W9S313</accession>
<dbReference type="EMBL" id="KE346002">
    <property type="protein sequence ID" value="EXC23682.1"/>
    <property type="molecule type" value="Genomic_DNA"/>
</dbReference>